<keyword evidence="4" id="KW-0949">S-adenosyl-L-methionine</keyword>
<sequence length="307" mass="32920">MQHDSPKPSAMMVAVLRGAHQLLDAPLILDDPLALPILGAEREAEVRANPERFHDPLATALRTTIVIRSRLAEDTWREAQQRGVMQHVILGAGLDTSAYRGKLPAGVRVFEVDLPATQQWKRERLAAAGIAAPDTVRYAAVDFGTTTLADGLAQAGFDHSAPACFTWLGVTLYLAPEDVAHTLRYIASCAQGSSVVFDFVISPALLEPRERAAMEAISASLATGGEPWKSNFAPAELEALLRSMGYSRIEHYGREELTQRHLRGRSDNLRLGGSTGIIRATLGADAAAEPTQADDGAAVRANKAAAP</sequence>
<dbReference type="GO" id="GO:0008168">
    <property type="term" value="F:methyltransferase activity"/>
    <property type="evidence" value="ECO:0007669"/>
    <property type="project" value="UniProtKB-UniRule"/>
</dbReference>
<dbReference type="NCBIfam" id="TIGR00027">
    <property type="entry name" value="mthyl_TIGR00027"/>
    <property type="match status" value="1"/>
</dbReference>
<feature type="region of interest" description="Disordered" evidence="5">
    <location>
        <begin position="288"/>
        <end position="307"/>
    </location>
</feature>
<evidence type="ECO:0000256" key="5">
    <source>
        <dbReference type="SAM" id="MobiDB-lite"/>
    </source>
</evidence>
<gene>
    <name evidence="6" type="ORF">GTP77_19185</name>
</gene>
<keyword evidence="2 4" id="KW-0489">Methyltransferase</keyword>
<evidence type="ECO:0000256" key="2">
    <source>
        <dbReference type="ARBA" id="ARBA00022603"/>
    </source>
</evidence>
<comment type="caution">
    <text evidence="6">The sequence shown here is derived from an EMBL/GenBank/DDBJ whole genome shotgun (WGS) entry which is preliminary data.</text>
</comment>
<dbReference type="RefSeq" id="WP_161073751.1">
    <property type="nucleotide sequence ID" value="NZ_CP086370.1"/>
</dbReference>
<reference evidence="6 7" key="1">
    <citation type="submission" date="2019-12" db="EMBL/GenBank/DDBJ databases">
        <title>Novel species isolated from a subtropical stream in China.</title>
        <authorList>
            <person name="Lu H."/>
        </authorList>
    </citation>
    <scope>NUCLEOTIDE SEQUENCE [LARGE SCALE GENOMIC DNA]</scope>
    <source>
        <strain evidence="6 7">FT127W</strain>
    </source>
</reference>
<comment type="similarity">
    <text evidence="1 4">Belongs to the UPF0677 family.</text>
</comment>
<dbReference type="InterPro" id="IPR011610">
    <property type="entry name" value="SAM_mthyl_Trfase_ML2640-like"/>
</dbReference>
<evidence type="ECO:0000313" key="6">
    <source>
        <dbReference type="EMBL" id="MYN09450.1"/>
    </source>
</evidence>
<dbReference type="InterPro" id="IPR029063">
    <property type="entry name" value="SAM-dependent_MTases_sf"/>
</dbReference>
<keyword evidence="7" id="KW-1185">Reference proteome</keyword>
<dbReference type="EMBL" id="WWCU01000023">
    <property type="protein sequence ID" value="MYN09450.1"/>
    <property type="molecule type" value="Genomic_DNA"/>
</dbReference>
<dbReference type="GO" id="GO:0032259">
    <property type="term" value="P:methylation"/>
    <property type="evidence" value="ECO:0007669"/>
    <property type="project" value="UniProtKB-KW"/>
</dbReference>
<dbReference type="AlphaFoldDB" id="A0A7X4HE12"/>
<name>A0A7X4HE12_9BURK</name>
<dbReference type="InterPro" id="IPR007213">
    <property type="entry name" value="Ppm1/Ppm2/Tcmp"/>
</dbReference>
<accession>A0A7X4HE12</accession>
<dbReference type="PANTHER" id="PTHR43619:SF2">
    <property type="entry name" value="S-ADENOSYL-L-METHIONINE-DEPENDENT METHYLTRANSFERASES SUPERFAMILY PROTEIN"/>
    <property type="match status" value="1"/>
</dbReference>
<dbReference type="Pfam" id="PF04072">
    <property type="entry name" value="LCM"/>
    <property type="match status" value="1"/>
</dbReference>
<dbReference type="SUPFAM" id="SSF53335">
    <property type="entry name" value="S-adenosyl-L-methionine-dependent methyltransferases"/>
    <property type="match status" value="1"/>
</dbReference>
<comment type="function">
    <text evidence="4">Exhibits S-adenosyl-L-methionine-dependent methyltransferase activity.</text>
</comment>
<dbReference type="Proteomes" id="UP000450676">
    <property type="component" value="Unassembled WGS sequence"/>
</dbReference>
<dbReference type="PANTHER" id="PTHR43619">
    <property type="entry name" value="S-ADENOSYL-L-METHIONINE-DEPENDENT METHYLTRANSFERASE YKTD-RELATED"/>
    <property type="match status" value="1"/>
</dbReference>
<evidence type="ECO:0000256" key="1">
    <source>
        <dbReference type="ARBA" id="ARBA00008138"/>
    </source>
</evidence>
<protein>
    <recommendedName>
        <fullName evidence="4">S-adenosyl-L-methionine-dependent methyltransferase</fullName>
        <ecNumber evidence="4">2.1.1.-</ecNumber>
    </recommendedName>
</protein>
<dbReference type="EC" id="2.1.1.-" evidence="4"/>
<proteinExistence type="inferred from homology"/>
<keyword evidence="3 6" id="KW-0808">Transferase</keyword>
<organism evidence="6 7">
    <name type="scientific">Pseudoduganella aquatica</name>
    <dbReference type="NCBI Taxonomy" id="2660641"/>
    <lineage>
        <taxon>Bacteria</taxon>
        <taxon>Pseudomonadati</taxon>
        <taxon>Pseudomonadota</taxon>
        <taxon>Betaproteobacteria</taxon>
        <taxon>Burkholderiales</taxon>
        <taxon>Oxalobacteraceae</taxon>
        <taxon>Telluria group</taxon>
        <taxon>Pseudoduganella</taxon>
    </lineage>
</organism>
<evidence type="ECO:0000256" key="4">
    <source>
        <dbReference type="RuleBase" id="RU362030"/>
    </source>
</evidence>
<dbReference type="Gene3D" id="3.40.50.150">
    <property type="entry name" value="Vaccinia Virus protein VP39"/>
    <property type="match status" value="1"/>
</dbReference>
<evidence type="ECO:0000313" key="7">
    <source>
        <dbReference type="Proteomes" id="UP000450676"/>
    </source>
</evidence>
<evidence type="ECO:0000256" key="3">
    <source>
        <dbReference type="ARBA" id="ARBA00022679"/>
    </source>
</evidence>